<dbReference type="AlphaFoldDB" id="A0A834XYV5"/>
<gene>
    <name evidence="2" type="ORF">HCN44_004344</name>
</gene>
<evidence type="ECO:0000313" key="2">
    <source>
        <dbReference type="EMBL" id="KAF7994872.1"/>
    </source>
</evidence>
<name>A0A834XYV5_APHGI</name>
<feature type="coiled-coil region" evidence="1">
    <location>
        <begin position="91"/>
        <end position="132"/>
    </location>
</feature>
<feature type="coiled-coil region" evidence="1">
    <location>
        <begin position="13"/>
        <end position="44"/>
    </location>
</feature>
<evidence type="ECO:0000313" key="3">
    <source>
        <dbReference type="Proteomes" id="UP000639338"/>
    </source>
</evidence>
<accession>A0A834XYV5</accession>
<reference evidence="2 3" key="1">
    <citation type="submission" date="2020-08" db="EMBL/GenBank/DDBJ databases">
        <title>Aphidius gifuensis genome sequencing and assembly.</title>
        <authorList>
            <person name="Du Z."/>
        </authorList>
    </citation>
    <scope>NUCLEOTIDE SEQUENCE [LARGE SCALE GENOMIC DNA]</scope>
    <source>
        <strain evidence="2">YNYX2018</strain>
        <tissue evidence="2">Adults</tissue>
    </source>
</reference>
<dbReference type="EMBL" id="JACMRX010000002">
    <property type="protein sequence ID" value="KAF7994872.1"/>
    <property type="molecule type" value="Genomic_DNA"/>
</dbReference>
<organism evidence="2 3">
    <name type="scientific">Aphidius gifuensis</name>
    <name type="common">Parasitoid wasp</name>
    <dbReference type="NCBI Taxonomy" id="684658"/>
    <lineage>
        <taxon>Eukaryota</taxon>
        <taxon>Metazoa</taxon>
        <taxon>Ecdysozoa</taxon>
        <taxon>Arthropoda</taxon>
        <taxon>Hexapoda</taxon>
        <taxon>Insecta</taxon>
        <taxon>Pterygota</taxon>
        <taxon>Neoptera</taxon>
        <taxon>Endopterygota</taxon>
        <taxon>Hymenoptera</taxon>
        <taxon>Apocrita</taxon>
        <taxon>Ichneumonoidea</taxon>
        <taxon>Braconidae</taxon>
        <taxon>Aphidiinae</taxon>
        <taxon>Aphidius</taxon>
    </lineage>
</organism>
<keyword evidence="3" id="KW-1185">Reference proteome</keyword>
<proteinExistence type="predicted"/>
<dbReference type="Proteomes" id="UP000639338">
    <property type="component" value="Unassembled WGS sequence"/>
</dbReference>
<keyword evidence="1" id="KW-0175">Coiled coil</keyword>
<dbReference type="OrthoDB" id="9445768at2759"/>
<comment type="caution">
    <text evidence="2">The sequence shown here is derived from an EMBL/GenBank/DDBJ whole genome shotgun (WGS) entry which is preliminary data.</text>
</comment>
<sequence>MEELAAELGPFSLEDTYDELKEMEKNLREELNQLIKEVTNNKVETFTSTITPEEIDVKKRRYLQALIENINGYDIDIQPTPGTPDMYEKTIADLHQDVKNAEQLLENQAAEMAELKSNIAALEMKKEGLLRMEEACLNQIEEVSNSTYTAEVSFVQKLFSSVKKDLKAVVDKVFPSSPEFQEFLGELTSAYHNGGDEIYINIPPELAICAHFLAEADIGSYHRDDRTKMRLQDLL</sequence>
<protein>
    <submittedName>
        <fullName evidence="2">Uncharacterized protein</fullName>
    </submittedName>
</protein>
<evidence type="ECO:0000256" key="1">
    <source>
        <dbReference type="SAM" id="Coils"/>
    </source>
</evidence>